<proteinExistence type="predicted"/>
<dbReference type="PANTHER" id="PTHR43069">
    <property type="entry name" value="FUMARYLACETOACETASE"/>
    <property type="match status" value="1"/>
</dbReference>
<dbReference type="InterPro" id="IPR005959">
    <property type="entry name" value="Fumarylacetoacetase"/>
</dbReference>
<evidence type="ECO:0000256" key="7">
    <source>
        <dbReference type="ARBA" id="ARBA00022837"/>
    </source>
</evidence>
<dbReference type="GO" id="GO:1902000">
    <property type="term" value="P:homogentisate catabolic process"/>
    <property type="evidence" value="ECO:0007669"/>
    <property type="project" value="TreeGrafter"/>
</dbReference>
<feature type="binding site" evidence="12">
    <location>
        <position position="228"/>
    </location>
    <ligand>
        <name>substrate</name>
    </ligand>
</feature>
<dbReference type="PANTHER" id="PTHR43069:SF2">
    <property type="entry name" value="FUMARYLACETOACETASE"/>
    <property type="match status" value="1"/>
</dbReference>
<keyword evidence="5 13" id="KW-0479">Metal-binding</keyword>
<organism evidence="16 17">
    <name type="scientific">Asanoa hainanensis</name>
    <dbReference type="NCBI Taxonomy" id="560556"/>
    <lineage>
        <taxon>Bacteria</taxon>
        <taxon>Bacillati</taxon>
        <taxon>Actinomycetota</taxon>
        <taxon>Actinomycetes</taxon>
        <taxon>Micromonosporales</taxon>
        <taxon>Micromonosporaceae</taxon>
        <taxon>Asanoa</taxon>
    </lineage>
</organism>
<keyword evidence="10" id="KW-0585">Phenylalanine catabolism</keyword>
<dbReference type="Gene3D" id="3.90.850.10">
    <property type="entry name" value="Fumarylacetoacetase-like, C-terminal domain"/>
    <property type="match status" value="1"/>
</dbReference>
<feature type="binding site" evidence="13">
    <location>
        <position position="221"/>
    </location>
    <ligand>
        <name>Ca(2+)</name>
        <dbReference type="ChEBI" id="CHEBI:29108"/>
    </ligand>
</feature>
<dbReference type="GO" id="GO:0006559">
    <property type="term" value="P:L-phenylalanine catabolic process"/>
    <property type="evidence" value="ECO:0007669"/>
    <property type="project" value="UniProtKB-UniPathway"/>
</dbReference>
<keyword evidence="6" id="KW-0378">Hydrolase</keyword>
<keyword evidence="9" id="KW-0828">Tyrosine catabolism</keyword>
<evidence type="ECO:0000256" key="1">
    <source>
        <dbReference type="ARBA" id="ARBA00001913"/>
    </source>
</evidence>
<evidence type="ECO:0000256" key="6">
    <source>
        <dbReference type="ARBA" id="ARBA00022801"/>
    </source>
</evidence>
<dbReference type="Pfam" id="PF09298">
    <property type="entry name" value="FAA_hydrolase_N"/>
    <property type="match status" value="1"/>
</dbReference>
<feature type="active site" description="Proton acceptor" evidence="11">
    <location>
        <position position="123"/>
    </location>
</feature>
<dbReference type="Pfam" id="PF01557">
    <property type="entry name" value="FAA_hydrolase"/>
    <property type="match status" value="1"/>
</dbReference>
<evidence type="ECO:0000256" key="10">
    <source>
        <dbReference type="ARBA" id="ARBA00023232"/>
    </source>
</evidence>
<evidence type="ECO:0000313" key="17">
    <source>
        <dbReference type="Proteomes" id="UP000198362"/>
    </source>
</evidence>
<evidence type="ECO:0000256" key="11">
    <source>
        <dbReference type="PIRSR" id="PIRSR605959-1"/>
    </source>
</evidence>
<evidence type="ECO:0000256" key="5">
    <source>
        <dbReference type="ARBA" id="ARBA00022723"/>
    </source>
</evidence>
<comment type="cofactor">
    <cofactor evidence="2 13">
        <name>Mg(2+)</name>
        <dbReference type="ChEBI" id="CHEBI:18420"/>
    </cofactor>
</comment>
<gene>
    <name evidence="16" type="ORF">SAMN05421812_113263</name>
</gene>
<feature type="binding site" evidence="12">
    <location>
        <position position="118"/>
    </location>
    <ligand>
        <name>substrate</name>
    </ligand>
</feature>
<keyword evidence="8 13" id="KW-0460">Magnesium</keyword>
<dbReference type="GO" id="GO:0006572">
    <property type="term" value="P:L-tyrosine catabolic process"/>
    <property type="evidence" value="ECO:0007669"/>
    <property type="project" value="UniProtKB-KW"/>
</dbReference>
<evidence type="ECO:0000256" key="12">
    <source>
        <dbReference type="PIRSR" id="PIRSR605959-2"/>
    </source>
</evidence>
<dbReference type="Proteomes" id="UP000198362">
    <property type="component" value="Unassembled WGS sequence"/>
</dbReference>
<feature type="binding site" evidence="12">
    <location>
        <position position="132"/>
    </location>
    <ligand>
        <name>substrate</name>
    </ligand>
</feature>
<dbReference type="NCBIfam" id="TIGR01266">
    <property type="entry name" value="fum_ac_acetase"/>
    <property type="match status" value="1"/>
</dbReference>
<dbReference type="InterPro" id="IPR011234">
    <property type="entry name" value="Fumarylacetoacetase-like_C"/>
</dbReference>
<feature type="binding site" evidence="12">
    <location>
        <position position="332"/>
    </location>
    <ligand>
        <name>substrate</name>
    </ligand>
</feature>
<feature type="binding site" evidence="13">
    <location>
        <position position="245"/>
    </location>
    <ligand>
        <name>Mg(2+)</name>
        <dbReference type="ChEBI" id="CHEBI:18420"/>
    </ligand>
</feature>
<comment type="cofactor">
    <cofactor evidence="1 13">
        <name>Ca(2+)</name>
        <dbReference type="ChEBI" id="CHEBI:29108"/>
    </cofactor>
</comment>
<dbReference type="GO" id="GO:0004334">
    <property type="term" value="F:fumarylacetoacetase activity"/>
    <property type="evidence" value="ECO:0007669"/>
    <property type="project" value="UniProtKB-EC"/>
</dbReference>
<dbReference type="GO" id="GO:0046872">
    <property type="term" value="F:metal ion binding"/>
    <property type="evidence" value="ECO:0007669"/>
    <property type="project" value="UniProtKB-KW"/>
</dbReference>
<evidence type="ECO:0000259" key="15">
    <source>
        <dbReference type="Pfam" id="PF09298"/>
    </source>
</evidence>
<dbReference type="InterPro" id="IPR036462">
    <property type="entry name" value="Fumarylacetoacetase_N_sf"/>
</dbReference>
<evidence type="ECO:0000256" key="3">
    <source>
        <dbReference type="ARBA" id="ARBA00004782"/>
    </source>
</evidence>
<evidence type="ECO:0000259" key="14">
    <source>
        <dbReference type="Pfam" id="PF01557"/>
    </source>
</evidence>
<dbReference type="UniPathway" id="UPA00139">
    <property type="reaction ID" value="UER00341"/>
</dbReference>
<dbReference type="AlphaFoldDB" id="A0A239P5H4"/>
<evidence type="ECO:0000256" key="2">
    <source>
        <dbReference type="ARBA" id="ARBA00001946"/>
    </source>
</evidence>
<comment type="pathway">
    <text evidence="3">Amino-acid degradation; L-phenylalanine degradation; acetoacetate and fumarate from L-phenylalanine: step 6/6.</text>
</comment>
<dbReference type="EC" id="3.7.1.2" evidence="4"/>
<feature type="binding site" evidence="13">
    <location>
        <position position="187"/>
    </location>
    <ligand>
        <name>Ca(2+)</name>
        <dbReference type="ChEBI" id="CHEBI:29108"/>
    </ligand>
</feature>
<dbReference type="FunFam" id="3.90.850.10:FF:000011">
    <property type="entry name" value="Fumarylacetoacetase"/>
    <property type="match status" value="1"/>
</dbReference>
<dbReference type="RefSeq" id="WP_089253668.1">
    <property type="nucleotide sequence ID" value="NZ_FZPH01000013.1"/>
</dbReference>
<dbReference type="EMBL" id="FZPH01000013">
    <property type="protein sequence ID" value="SNT61993.1"/>
    <property type="molecule type" value="Genomic_DNA"/>
</dbReference>
<dbReference type="InterPro" id="IPR015377">
    <property type="entry name" value="Fumarylacetoacetase_N"/>
</dbReference>
<evidence type="ECO:0000256" key="9">
    <source>
        <dbReference type="ARBA" id="ARBA00022878"/>
    </source>
</evidence>
<feature type="domain" description="Fumarylacetoacetase N-terminal" evidence="15">
    <location>
        <begin position="15"/>
        <end position="108"/>
    </location>
</feature>
<dbReference type="Gene3D" id="2.30.30.230">
    <property type="entry name" value="Fumarylacetoacetase, N-terminal domain"/>
    <property type="match status" value="1"/>
</dbReference>
<evidence type="ECO:0000256" key="4">
    <source>
        <dbReference type="ARBA" id="ARBA00012094"/>
    </source>
</evidence>
<keyword evidence="17" id="KW-1185">Reference proteome</keyword>
<evidence type="ECO:0000256" key="8">
    <source>
        <dbReference type="ARBA" id="ARBA00022842"/>
    </source>
</evidence>
<feature type="binding site" evidence="13">
    <location>
        <position position="189"/>
    </location>
    <ligand>
        <name>Ca(2+)</name>
        <dbReference type="ChEBI" id="CHEBI:29108"/>
    </ligand>
</feature>
<keyword evidence="7 13" id="KW-0106">Calcium</keyword>
<reference evidence="16 17" key="1">
    <citation type="submission" date="2017-06" db="EMBL/GenBank/DDBJ databases">
        <authorList>
            <person name="Kim H.J."/>
            <person name="Triplett B.A."/>
        </authorList>
    </citation>
    <scope>NUCLEOTIDE SEQUENCE [LARGE SCALE GENOMIC DNA]</scope>
    <source>
        <strain evidence="16 17">CGMCC 4.5593</strain>
    </source>
</reference>
<feature type="domain" description="Fumarylacetoacetase-like C-terminal" evidence="14">
    <location>
        <begin position="116"/>
        <end position="395"/>
    </location>
</feature>
<sequence>MTWVPGAEGSPYGVHNLPYGVFRQGDRPARIGVRIGDLLLDLDSVEAAGLVLAGGALREPTLNAFLALGRPQWSAVRSRISELLTDAAHRAAVEPMLLPLAEVELVMPFEVGDYVDFYSSEHHATNVGRIFRPDDEPLLPNWRHLPIGYHGRAGTVVVSDTPVRRPSGQRATPDGPVYGPSTRLDIEAEVGFVVGVPSALGEPVPVDRFADHVFGIVLVNDWSARDLQAWEYRPLGPFLAKSFATSVSPWVVPLEALADAWVPAPEQDPPVLPYLRDVPHLGLDLRLEVDWNGTVVSRPPFAGMYWTGAQQLAHLTVNGASVRTGDLYASGTISGPDRAQTGSFLELTWGGAEPVGLDAGVKRTFLEDGDTVTISATAPGPDGTTVGLGEVRGTIVPAGAPPR</sequence>
<dbReference type="InterPro" id="IPR036663">
    <property type="entry name" value="Fumarylacetoacetase_C_sf"/>
</dbReference>
<feature type="binding site" evidence="13">
    <location>
        <position position="221"/>
    </location>
    <ligand>
        <name>Mg(2+)</name>
        <dbReference type="ChEBI" id="CHEBI:18420"/>
    </ligand>
</feature>
<name>A0A239P5H4_9ACTN</name>
<dbReference type="OrthoDB" id="3766879at2"/>
<evidence type="ECO:0000256" key="13">
    <source>
        <dbReference type="PIRSR" id="PIRSR605959-3"/>
    </source>
</evidence>
<evidence type="ECO:0000313" key="16">
    <source>
        <dbReference type="EMBL" id="SNT61993.1"/>
    </source>
</evidence>
<accession>A0A239P5H4</accession>
<feature type="binding site" evidence="13">
    <location>
        <position position="241"/>
    </location>
    <ligand>
        <name>Mg(2+)</name>
        <dbReference type="ChEBI" id="CHEBI:18420"/>
    </ligand>
</feature>
<dbReference type="SUPFAM" id="SSF56529">
    <property type="entry name" value="FAH"/>
    <property type="match status" value="1"/>
</dbReference>
<dbReference type="SUPFAM" id="SSF63433">
    <property type="entry name" value="Fumarylacetoacetate hydrolase, FAH, N-terminal domain"/>
    <property type="match status" value="1"/>
</dbReference>
<feature type="binding site" evidence="12">
    <location>
        <position position="232"/>
    </location>
    <ligand>
        <name>substrate</name>
    </ligand>
</feature>
<protein>
    <recommendedName>
        <fullName evidence="4">fumarylacetoacetase</fullName>
        <ecNumber evidence="4">3.7.1.2</ecNumber>
    </recommendedName>
</protein>
<feature type="binding site" evidence="13">
    <location>
        <position position="116"/>
    </location>
    <ligand>
        <name>Ca(2+)</name>
        <dbReference type="ChEBI" id="CHEBI:29108"/>
    </ligand>
</feature>